<keyword evidence="2" id="KW-0472">Membrane</keyword>
<dbReference type="EMBL" id="CP012808">
    <property type="protein sequence ID" value="ALH95752.1"/>
    <property type="molecule type" value="Genomic_DNA"/>
</dbReference>
<keyword evidence="2" id="KW-1133">Transmembrane helix</keyword>
<evidence type="ECO:0000313" key="3">
    <source>
        <dbReference type="EMBL" id="ALH95752.1"/>
    </source>
</evidence>
<keyword evidence="1" id="KW-0175">Coiled coil</keyword>
<dbReference type="Proteomes" id="UP000064939">
    <property type="component" value="Chromosome"/>
</dbReference>
<evidence type="ECO:0000256" key="1">
    <source>
        <dbReference type="SAM" id="Coils"/>
    </source>
</evidence>
<proteinExistence type="predicted"/>
<feature type="coiled-coil region" evidence="1">
    <location>
        <begin position="54"/>
        <end position="103"/>
    </location>
</feature>
<dbReference type="AlphaFoldDB" id="A0A0N9W3U8"/>
<gene>
    <name evidence="3" type="ORF">AOY20_09540</name>
</gene>
<keyword evidence="4" id="KW-1185">Reference proteome</keyword>
<feature type="transmembrane region" description="Helical" evidence="2">
    <location>
        <begin position="9"/>
        <end position="31"/>
    </location>
</feature>
<protein>
    <submittedName>
        <fullName evidence="3">Uncharacterized protein</fullName>
    </submittedName>
</protein>
<name>A0A0N9W3U8_9GAMM</name>
<accession>A0A0N9W3U8</accession>
<evidence type="ECO:0000313" key="4">
    <source>
        <dbReference type="Proteomes" id="UP000064939"/>
    </source>
</evidence>
<evidence type="ECO:0000256" key="2">
    <source>
        <dbReference type="SAM" id="Phobius"/>
    </source>
</evidence>
<reference evidence="3 4" key="1">
    <citation type="journal article" date="2015" name="Int. J. Syst. Evol. Microbiol.">
        <title>Acinetobacter equi sp. nov. isolated from horse faeces.</title>
        <authorList>
            <person name="Poppel M.T."/>
            <person name="Skiebe E."/>
            <person name="Laue M."/>
            <person name="Bergmann H."/>
            <person name="Ebersberger I."/>
            <person name="Garn T."/>
            <person name="Fruth A."/>
            <person name="Baumgardt S."/>
            <person name="Busse H.J."/>
            <person name="Wilharm G."/>
        </authorList>
    </citation>
    <scope>NUCLEOTIDE SEQUENCE [LARGE SCALE GENOMIC DNA]</scope>
    <source>
        <strain evidence="3 4">114</strain>
    </source>
</reference>
<organism evidence="3 4">
    <name type="scientific">Acinetobacter equi</name>
    <dbReference type="NCBI Taxonomy" id="1324350"/>
    <lineage>
        <taxon>Bacteria</taxon>
        <taxon>Pseudomonadati</taxon>
        <taxon>Pseudomonadota</taxon>
        <taxon>Gammaproteobacteria</taxon>
        <taxon>Moraxellales</taxon>
        <taxon>Moraxellaceae</taxon>
        <taxon>Acinetobacter</taxon>
    </lineage>
</organism>
<sequence>MNHKLKCKLYIYLSIIIVLLIIVYIFVHTVLMKSIVSVQNLGHKLSVDNILNKNNTRSEHLEEKNNEIKKVENEDKNLELIKLKDFSITLDSLTRKKHDAKNDHEVLVNGAEVEVHSGTGLNIYSNHAEDIDIALVEESLEVEQKSTVVVSEKNDTEKTQKEYPSLEIVHESQYIVANELFDNENQKAIEHIKEEIVNENSALNPTKDIIMKLNTADSIDTIIDKVANPSIGLISTESILVPEIVLTNNNNDITEINPLSNLIATETNDFLSIVFPSCERKEEQIDLQSELISRKIEALEKTLAFDNHLNENVLKHADLAEIEIISPSSAKKLYAMQATDKSANFKKVVATYQKVSDLYK</sequence>
<keyword evidence="2" id="KW-0812">Transmembrane</keyword>
<dbReference type="KEGG" id="aei:AOY20_09540"/>